<name>A0A0P0RQD6_9BURK</name>
<reference evidence="2 3" key="1">
    <citation type="journal article" date="2014" name="Genome Announc.">
        <title>Draft Genome Sequence of the Haloacid-Degrading Burkholderia caribensis Strain MBA4.</title>
        <authorList>
            <person name="Pan Y."/>
            <person name="Kong K.F."/>
            <person name="Tsang J.S."/>
        </authorList>
    </citation>
    <scope>NUCLEOTIDE SEQUENCE [LARGE SCALE GENOMIC DNA]</scope>
    <source>
        <strain evidence="2 3">MBA4</strain>
        <plasmid evidence="3">Plasmid</plasmid>
    </source>
</reference>
<accession>A0A0P0RQD6</accession>
<protein>
    <recommendedName>
        <fullName evidence="4">Lysozyme inhibitor LprI N-terminal domain-containing protein</fullName>
    </recommendedName>
</protein>
<dbReference type="KEGG" id="bcai:K788_00010195"/>
<dbReference type="RefSeq" id="WP_035992659.1">
    <property type="nucleotide sequence ID" value="NZ_CP012748.1"/>
</dbReference>
<evidence type="ECO:0000256" key="1">
    <source>
        <dbReference type="SAM" id="SignalP"/>
    </source>
</evidence>
<dbReference type="AlphaFoldDB" id="A0A0P0RQD6"/>
<dbReference type="EMBL" id="CP012748">
    <property type="protein sequence ID" value="ALL71249.1"/>
    <property type="molecule type" value="Genomic_DNA"/>
</dbReference>
<feature type="chain" id="PRO_5006054563" description="Lysozyme inhibitor LprI N-terminal domain-containing protein" evidence="1">
    <location>
        <begin position="22"/>
        <end position="142"/>
    </location>
</feature>
<evidence type="ECO:0000313" key="3">
    <source>
        <dbReference type="Proteomes" id="UP000019146"/>
    </source>
</evidence>
<dbReference type="Proteomes" id="UP000019146">
    <property type="component" value="Plasmid unnamed"/>
</dbReference>
<keyword evidence="1" id="KW-0732">Signal</keyword>
<gene>
    <name evidence="2" type="ORF">K788_00010195</name>
</gene>
<feature type="signal peptide" evidence="1">
    <location>
        <begin position="1"/>
        <end position="21"/>
    </location>
</feature>
<geneLocation type="plasmid" evidence="3"/>
<dbReference type="GeneID" id="69974632"/>
<evidence type="ECO:0008006" key="4">
    <source>
        <dbReference type="Google" id="ProtNLM"/>
    </source>
</evidence>
<sequence>MHVTKRFTAAIILFAVQTAQAKAPPDVSSCLRHIGGGGFGDFDCYEANAKRLETDNQKVAFAIKKTDGLSVENRAKVDNYMRTQDDAVKACDMAVEFSYAWKVDTPPKTHRNLYDVMGARCHYSIRKQQNDFLRDLYSIETD</sequence>
<keyword evidence="2" id="KW-0614">Plasmid</keyword>
<evidence type="ECO:0000313" key="2">
    <source>
        <dbReference type="EMBL" id="ALL71249.1"/>
    </source>
</evidence>
<proteinExistence type="predicted"/>
<organism evidence="2 3">
    <name type="scientific">Paraburkholderia caribensis MBA4</name>
    <dbReference type="NCBI Taxonomy" id="1323664"/>
    <lineage>
        <taxon>Bacteria</taxon>
        <taxon>Pseudomonadati</taxon>
        <taxon>Pseudomonadota</taxon>
        <taxon>Betaproteobacteria</taxon>
        <taxon>Burkholderiales</taxon>
        <taxon>Burkholderiaceae</taxon>
        <taxon>Paraburkholderia</taxon>
    </lineage>
</organism>